<reference evidence="3" key="1">
    <citation type="submission" date="2021-10" db="EMBL/GenBank/DDBJ databases">
        <title>Loktanella gaetbuli sp. nov., isolated from a tidal flat.</title>
        <authorList>
            <person name="Park S."/>
            <person name="Yoon J.-H."/>
        </authorList>
    </citation>
    <scope>NUCLEOTIDE SEQUENCE</scope>
    <source>
        <strain evidence="3">TSTF-M6</strain>
    </source>
</reference>
<dbReference type="EMBL" id="JAJATZ010000002">
    <property type="protein sequence ID" value="MCB5198348.1"/>
    <property type="molecule type" value="Genomic_DNA"/>
</dbReference>
<gene>
    <name evidence="3" type="ORF">LGQ03_03770</name>
</gene>
<feature type="region of interest" description="Disordered" evidence="1">
    <location>
        <begin position="239"/>
        <end position="263"/>
    </location>
</feature>
<keyword evidence="2" id="KW-0472">Membrane</keyword>
<name>A0ABS8BRJ0_9RHOB</name>
<evidence type="ECO:0000313" key="3">
    <source>
        <dbReference type="EMBL" id="MCB5198348.1"/>
    </source>
</evidence>
<evidence type="ECO:0000256" key="1">
    <source>
        <dbReference type="SAM" id="MobiDB-lite"/>
    </source>
</evidence>
<evidence type="ECO:0000256" key="2">
    <source>
        <dbReference type="SAM" id="Phobius"/>
    </source>
</evidence>
<keyword evidence="2" id="KW-1133">Transmembrane helix</keyword>
<sequence length="263" mass="29098">MSLSIRYVIQILHAVSLFVVAVVAVAALVFTSLSALGVTGWLTFEASVGGVPYPHAGMWLQIGLTVLLSAMAFFLPTNARMMALERSHRDFQISMDDIKVAYNAVHHADRQGIFSLSSEFDAVRERLAYLRDHPDLVRLEPGVLEVAAQMGQTSRHLAEVYSEDRVARAKAFLAARQKEAEDQQEQILEALHICEQIRSWSAQVEMEESRVANQLAHLDEALQSVLPLLGYALEHDTSLDQDTEQDAPPSNIVNLPAQKPAAE</sequence>
<feature type="transmembrane region" description="Helical" evidence="2">
    <location>
        <begin position="12"/>
        <end position="38"/>
    </location>
</feature>
<dbReference type="RefSeq" id="WP_226747310.1">
    <property type="nucleotide sequence ID" value="NZ_JAJATZ010000002.1"/>
</dbReference>
<feature type="transmembrane region" description="Helical" evidence="2">
    <location>
        <begin position="58"/>
        <end position="79"/>
    </location>
</feature>
<protein>
    <submittedName>
        <fullName evidence="3">DNA repair protein</fullName>
    </submittedName>
</protein>
<keyword evidence="4" id="KW-1185">Reference proteome</keyword>
<dbReference type="Proteomes" id="UP001138961">
    <property type="component" value="Unassembled WGS sequence"/>
</dbReference>
<keyword evidence="2" id="KW-0812">Transmembrane</keyword>
<proteinExistence type="predicted"/>
<accession>A0ABS8BRJ0</accession>
<comment type="caution">
    <text evidence="3">The sequence shown here is derived from an EMBL/GenBank/DDBJ whole genome shotgun (WGS) entry which is preliminary data.</text>
</comment>
<organism evidence="3 4">
    <name type="scientific">Loktanella gaetbuli</name>
    <dbReference type="NCBI Taxonomy" id="2881335"/>
    <lineage>
        <taxon>Bacteria</taxon>
        <taxon>Pseudomonadati</taxon>
        <taxon>Pseudomonadota</taxon>
        <taxon>Alphaproteobacteria</taxon>
        <taxon>Rhodobacterales</taxon>
        <taxon>Roseobacteraceae</taxon>
        <taxon>Loktanella</taxon>
    </lineage>
</organism>
<evidence type="ECO:0000313" key="4">
    <source>
        <dbReference type="Proteomes" id="UP001138961"/>
    </source>
</evidence>